<evidence type="ECO:0000256" key="1">
    <source>
        <dbReference type="SAM" id="MobiDB-lite"/>
    </source>
</evidence>
<organism evidence="3 4">
    <name type="scientific">Dactylosporangium maewongense</name>
    <dbReference type="NCBI Taxonomy" id="634393"/>
    <lineage>
        <taxon>Bacteria</taxon>
        <taxon>Bacillati</taxon>
        <taxon>Actinomycetota</taxon>
        <taxon>Actinomycetes</taxon>
        <taxon>Micromonosporales</taxon>
        <taxon>Micromonosporaceae</taxon>
        <taxon>Dactylosporangium</taxon>
    </lineage>
</organism>
<protein>
    <recommendedName>
        <fullName evidence="2">DUF1214 domain-containing protein</fullName>
    </recommendedName>
</protein>
<feature type="compositionally biased region" description="Pro residues" evidence="1">
    <location>
        <begin position="99"/>
        <end position="116"/>
    </location>
</feature>
<reference evidence="3 4" key="1">
    <citation type="journal article" date="2019" name="Int. J. Syst. Evol. Microbiol.">
        <title>The Global Catalogue of Microorganisms (GCM) 10K type strain sequencing project: providing services to taxonomists for standard genome sequencing and annotation.</title>
        <authorList>
            <consortium name="The Broad Institute Genomics Platform"/>
            <consortium name="The Broad Institute Genome Sequencing Center for Infectious Disease"/>
            <person name="Wu L."/>
            <person name="Ma J."/>
        </authorList>
    </citation>
    <scope>NUCLEOTIDE SEQUENCE [LARGE SCALE GENOMIC DNA]</scope>
    <source>
        <strain evidence="3 4">JCM 15933</strain>
    </source>
</reference>
<dbReference type="Pfam" id="PF06742">
    <property type="entry name" value="DUF1214"/>
    <property type="match status" value="1"/>
</dbReference>
<evidence type="ECO:0000313" key="4">
    <source>
        <dbReference type="Proteomes" id="UP001501470"/>
    </source>
</evidence>
<dbReference type="SUPFAM" id="SSF160935">
    <property type="entry name" value="VPA0735-like"/>
    <property type="match status" value="1"/>
</dbReference>
<evidence type="ECO:0000259" key="2">
    <source>
        <dbReference type="Pfam" id="PF06742"/>
    </source>
</evidence>
<name>A0ABN1ZPC5_9ACTN</name>
<sequence length="116" mass="12864">MPLPVTIWNLRADKYSAAGVDQTDLAEEFRTSVRMTTLQNYLVCPKAGATEILKLSITVYIGRTQSANAPAENWLPVSDAPFNIMLRVYGPEDNTDPDNNPPYNPPYNPPPINLSD</sequence>
<proteinExistence type="predicted"/>
<dbReference type="InterPro" id="IPR010621">
    <property type="entry name" value="DUF1214"/>
</dbReference>
<dbReference type="Proteomes" id="UP001501470">
    <property type="component" value="Unassembled WGS sequence"/>
</dbReference>
<gene>
    <name evidence="3" type="ORF">GCM10009827_012170</name>
</gene>
<feature type="domain" description="DUF1214" evidence="2">
    <location>
        <begin position="56"/>
        <end position="92"/>
    </location>
</feature>
<dbReference type="Gene3D" id="2.60.120.1600">
    <property type="match status" value="1"/>
</dbReference>
<accession>A0ABN1ZPC5</accession>
<comment type="caution">
    <text evidence="3">The sequence shown here is derived from an EMBL/GenBank/DDBJ whole genome shotgun (WGS) entry which is preliminary data.</text>
</comment>
<keyword evidence="4" id="KW-1185">Reference proteome</keyword>
<dbReference type="EMBL" id="BAAAQD010000001">
    <property type="protein sequence ID" value="GAA1501776.1"/>
    <property type="molecule type" value="Genomic_DNA"/>
</dbReference>
<feature type="region of interest" description="Disordered" evidence="1">
    <location>
        <begin position="88"/>
        <end position="116"/>
    </location>
</feature>
<evidence type="ECO:0000313" key="3">
    <source>
        <dbReference type="EMBL" id="GAA1501776.1"/>
    </source>
</evidence>